<name>A0A803PUS0_CANSA</name>
<dbReference type="Gramene" id="evm.model.06.150">
    <property type="protein sequence ID" value="cds.evm.model.06.150"/>
    <property type="gene ID" value="evm.TU.06.150"/>
</dbReference>
<dbReference type="EnsemblPlants" id="evm.model.06.150">
    <property type="protein sequence ID" value="cds.evm.model.06.150"/>
    <property type="gene ID" value="evm.TU.06.150"/>
</dbReference>
<reference evidence="1" key="2">
    <citation type="submission" date="2021-03" db="UniProtKB">
        <authorList>
            <consortium name="EnsemblPlants"/>
        </authorList>
    </citation>
    <scope>IDENTIFICATION</scope>
</reference>
<dbReference type="EMBL" id="UZAU01000554">
    <property type="status" value="NOT_ANNOTATED_CDS"/>
    <property type="molecule type" value="Genomic_DNA"/>
</dbReference>
<organism evidence="1 2">
    <name type="scientific">Cannabis sativa</name>
    <name type="common">Hemp</name>
    <name type="synonym">Marijuana</name>
    <dbReference type="NCBI Taxonomy" id="3483"/>
    <lineage>
        <taxon>Eukaryota</taxon>
        <taxon>Viridiplantae</taxon>
        <taxon>Streptophyta</taxon>
        <taxon>Embryophyta</taxon>
        <taxon>Tracheophyta</taxon>
        <taxon>Spermatophyta</taxon>
        <taxon>Magnoliopsida</taxon>
        <taxon>eudicotyledons</taxon>
        <taxon>Gunneridae</taxon>
        <taxon>Pentapetalae</taxon>
        <taxon>rosids</taxon>
        <taxon>fabids</taxon>
        <taxon>Rosales</taxon>
        <taxon>Cannabaceae</taxon>
        <taxon>Cannabis</taxon>
    </lineage>
</organism>
<proteinExistence type="predicted"/>
<keyword evidence="2" id="KW-1185">Reference proteome</keyword>
<evidence type="ECO:0000313" key="1">
    <source>
        <dbReference type="EnsemblPlants" id="cds.evm.model.06.150"/>
    </source>
</evidence>
<evidence type="ECO:0000313" key="2">
    <source>
        <dbReference type="Proteomes" id="UP000596661"/>
    </source>
</evidence>
<dbReference type="AlphaFoldDB" id="A0A803PUS0"/>
<protein>
    <submittedName>
        <fullName evidence="1">Uncharacterized protein</fullName>
    </submittedName>
</protein>
<reference evidence="1" key="1">
    <citation type="submission" date="2018-11" db="EMBL/GenBank/DDBJ databases">
        <authorList>
            <person name="Grassa J C."/>
        </authorList>
    </citation>
    <scope>NUCLEOTIDE SEQUENCE [LARGE SCALE GENOMIC DNA]</scope>
</reference>
<dbReference type="Proteomes" id="UP000596661">
    <property type="component" value="Chromosome 6"/>
</dbReference>
<sequence>MEDAPLPPSMHAPSSNVREGDISEAHEEGMTQIDVASKSKAKTMTLRGGGGWLHQRRAFLRTTVVQIDHMMLATPGISNGSGFLFRSHAINEDELIGGDYFSLPLVSSCGLSSDLLPKRRTSSITDEPNGGHRCLGFYGI</sequence>
<accession>A0A803PUS0</accession>